<evidence type="ECO:0000256" key="1">
    <source>
        <dbReference type="SAM" id="MobiDB-lite"/>
    </source>
</evidence>
<proteinExistence type="predicted"/>
<protein>
    <recommendedName>
        <fullName evidence="5">Enoyl reductase</fullName>
    </recommendedName>
</protein>
<dbReference type="EMBL" id="BOOH01000009">
    <property type="protein sequence ID" value="GIH74395.1"/>
    <property type="molecule type" value="Genomic_DNA"/>
</dbReference>
<evidence type="ECO:0008006" key="5">
    <source>
        <dbReference type="Google" id="ProtNLM"/>
    </source>
</evidence>
<dbReference type="AlphaFoldDB" id="A0A8J3RGP3"/>
<dbReference type="RefSeq" id="WP_203889139.1">
    <property type="nucleotide sequence ID" value="NZ_BOOH01000009.1"/>
</dbReference>
<accession>A0A8J3RGP3</accession>
<evidence type="ECO:0000313" key="4">
    <source>
        <dbReference type="Proteomes" id="UP000616724"/>
    </source>
</evidence>
<evidence type="ECO:0000256" key="2">
    <source>
        <dbReference type="SAM" id="SignalP"/>
    </source>
</evidence>
<organism evidence="3 4">
    <name type="scientific">Planobispora longispora</name>
    <dbReference type="NCBI Taxonomy" id="28887"/>
    <lineage>
        <taxon>Bacteria</taxon>
        <taxon>Bacillati</taxon>
        <taxon>Actinomycetota</taxon>
        <taxon>Actinomycetes</taxon>
        <taxon>Streptosporangiales</taxon>
        <taxon>Streptosporangiaceae</taxon>
        <taxon>Planobispora</taxon>
    </lineage>
</organism>
<keyword evidence="4" id="KW-1185">Reference proteome</keyword>
<comment type="caution">
    <text evidence="3">The sequence shown here is derived from an EMBL/GenBank/DDBJ whole genome shotgun (WGS) entry which is preliminary data.</text>
</comment>
<feature type="signal peptide" evidence="2">
    <location>
        <begin position="1"/>
        <end position="24"/>
    </location>
</feature>
<feature type="region of interest" description="Disordered" evidence="1">
    <location>
        <begin position="22"/>
        <end position="51"/>
    </location>
</feature>
<reference evidence="3 4" key="1">
    <citation type="submission" date="2021-01" db="EMBL/GenBank/DDBJ databases">
        <title>Whole genome shotgun sequence of Planobispora longispora NBRC 13918.</title>
        <authorList>
            <person name="Komaki H."/>
            <person name="Tamura T."/>
        </authorList>
    </citation>
    <scope>NUCLEOTIDE SEQUENCE [LARGE SCALE GENOMIC DNA]</scope>
    <source>
        <strain evidence="3 4">NBRC 13918</strain>
    </source>
</reference>
<gene>
    <name evidence="3" type="ORF">Plo01_08240</name>
</gene>
<feature type="compositionally biased region" description="Low complexity" evidence="1">
    <location>
        <begin position="22"/>
        <end position="39"/>
    </location>
</feature>
<evidence type="ECO:0000313" key="3">
    <source>
        <dbReference type="EMBL" id="GIH74395.1"/>
    </source>
</evidence>
<sequence>MIVKGIAVGTLLLAVGAAPGTAGAAPAAETGRAPAATGEPPTGDGFQDGRTAGVRLRNSQIVITGNGLGGRSDGYRIKRPCWYEPGRNASDMLKKQEEVREWWFRFTPNPTEEKFQKFLEQFKDKIGKPGRWWEPAYNAADPDGTSCWNGLDPFVWAAPGATPPGGITLAELVEIARAALTVPEPKIKLNPDVKSYVNLPTWVWLDGVGQTTRSVTATIPGVMSATVTATLSDIEIDPGTTADRAEVREDCGRGGRPYAKGAEFTCGVRYLRASADQPREVYELTVTAVWPIEVEDDVVPFAYDPVEVGATRDVPVGEVQSTVRKGG</sequence>
<keyword evidence="2" id="KW-0732">Signal</keyword>
<dbReference type="Proteomes" id="UP000616724">
    <property type="component" value="Unassembled WGS sequence"/>
</dbReference>
<name>A0A8J3RGP3_9ACTN</name>
<feature type="chain" id="PRO_5035217487" description="Enoyl reductase" evidence="2">
    <location>
        <begin position="25"/>
        <end position="327"/>
    </location>
</feature>